<protein>
    <submittedName>
        <fullName evidence="1">Uncharacterized protein</fullName>
    </submittedName>
</protein>
<sequence>MKLFDKKFKSKLIKCEFPSSFFWNVRNCSQSGFSSDNF</sequence>
<dbReference type="AlphaFoldDB" id="M6U1Z7"/>
<name>M6U1Z7_9LEPT</name>
<proteinExistence type="predicted"/>
<dbReference type="Proteomes" id="UP000012153">
    <property type="component" value="Unassembled WGS sequence"/>
</dbReference>
<accession>M6U1Z7</accession>
<reference evidence="1 2" key="1">
    <citation type="submission" date="2013-01" db="EMBL/GenBank/DDBJ databases">
        <authorList>
            <person name="Harkins D.M."/>
            <person name="Durkin A.S."/>
            <person name="Brinkac L.M."/>
            <person name="Haft D.H."/>
            <person name="Selengut J.D."/>
            <person name="Sanka R."/>
            <person name="DePew J."/>
            <person name="Purushe J."/>
            <person name="Matthias M.A."/>
            <person name="Vinetz J.M."/>
            <person name="Sutton G.G."/>
            <person name="Nierman W.C."/>
            <person name="Fouts D.E."/>
        </authorList>
    </citation>
    <scope>NUCLEOTIDE SEQUENCE [LARGE SCALE GENOMIC DNA]</scope>
    <source>
        <strain evidence="1 2">ZUN142</strain>
    </source>
</reference>
<gene>
    <name evidence="1" type="ORF">LEP1GSC186_0296</name>
</gene>
<evidence type="ECO:0000313" key="2">
    <source>
        <dbReference type="Proteomes" id="UP000012153"/>
    </source>
</evidence>
<organism evidence="1 2">
    <name type="scientific">Leptospira noguchii serovar Autumnalis str. ZUN142</name>
    <dbReference type="NCBI Taxonomy" id="1085540"/>
    <lineage>
        <taxon>Bacteria</taxon>
        <taxon>Pseudomonadati</taxon>
        <taxon>Spirochaetota</taxon>
        <taxon>Spirochaetia</taxon>
        <taxon>Leptospirales</taxon>
        <taxon>Leptospiraceae</taxon>
        <taxon>Leptospira</taxon>
    </lineage>
</organism>
<evidence type="ECO:0000313" key="1">
    <source>
        <dbReference type="EMBL" id="EMO39052.1"/>
    </source>
</evidence>
<dbReference type="EMBL" id="AHOP02000059">
    <property type="protein sequence ID" value="EMO39052.1"/>
    <property type="molecule type" value="Genomic_DNA"/>
</dbReference>
<comment type="caution">
    <text evidence="1">The sequence shown here is derived from an EMBL/GenBank/DDBJ whole genome shotgun (WGS) entry which is preliminary data.</text>
</comment>